<dbReference type="Gene3D" id="3.30.530.20">
    <property type="match status" value="1"/>
</dbReference>
<feature type="domain" description="HTH tetR-type" evidence="3">
    <location>
        <begin position="6"/>
        <end position="66"/>
    </location>
</feature>
<feature type="DNA-binding region" description="H-T-H motif" evidence="2">
    <location>
        <begin position="29"/>
        <end position="48"/>
    </location>
</feature>
<dbReference type="Pfam" id="PF00440">
    <property type="entry name" value="TetR_N"/>
    <property type="match status" value="1"/>
</dbReference>
<dbReference type="CDD" id="cd07825">
    <property type="entry name" value="SRPBCC_7"/>
    <property type="match status" value="1"/>
</dbReference>
<name>A0ABS4ZY36_9MYCO</name>
<keyword evidence="1 2" id="KW-0238">DNA-binding</keyword>
<dbReference type="InterPro" id="IPR009057">
    <property type="entry name" value="Homeodomain-like_sf"/>
</dbReference>
<evidence type="ECO:0000313" key="5">
    <source>
        <dbReference type="Proteomes" id="UP000694460"/>
    </source>
</evidence>
<dbReference type="InterPro" id="IPR001647">
    <property type="entry name" value="HTH_TetR"/>
</dbReference>
<dbReference type="SUPFAM" id="SSF55961">
    <property type="entry name" value="Bet v1-like"/>
    <property type="match status" value="1"/>
</dbReference>
<protein>
    <submittedName>
        <fullName evidence="4">AcrR family transcriptional regulator</fullName>
    </submittedName>
</protein>
<dbReference type="Proteomes" id="UP000694460">
    <property type="component" value="Unassembled WGS sequence"/>
</dbReference>
<dbReference type="EMBL" id="JAGIOP010000002">
    <property type="protein sequence ID" value="MBP2454417.1"/>
    <property type="molecule type" value="Genomic_DNA"/>
</dbReference>
<evidence type="ECO:0000259" key="3">
    <source>
        <dbReference type="PROSITE" id="PS50977"/>
    </source>
</evidence>
<dbReference type="Gene3D" id="1.10.357.10">
    <property type="entry name" value="Tetracycline Repressor, domain 2"/>
    <property type="match status" value="1"/>
</dbReference>
<dbReference type="PROSITE" id="PS50977">
    <property type="entry name" value="HTH_TETR_2"/>
    <property type="match status" value="1"/>
</dbReference>
<proteinExistence type="predicted"/>
<gene>
    <name evidence="4" type="ORF">JOF57_004330</name>
</gene>
<evidence type="ECO:0000256" key="1">
    <source>
        <dbReference type="ARBA" id="ARBA00023125"/>
    </source>
</evidence>
<accession>A0ABS4ZY36</accession>
<organism evidence="4 5">
    <name type="scientific">Mycolicibacterium lutetiense</name>
    <dbReference type="NCBI Taxonomy" id="1641992"/>
    <lineage>
        <taxon>Bacteria</taxon>
        <taxon>Bacillati</taxon>
        <taxon>Actinomycetota</taxon>
        <taxon>Actinomycetes</taxon>
        <taxon>Mycobacteriales</taxon>
        <taxon>Mycobacteriaceae</taxon>
        <taxon>Mycolicibacterium</taxon>
    </lineage>
</organism>
<dbReference type="SUPFAM" id="SSF46689">
    <property type="entry name" value="Homeodomain-like"/>
    <property type="match status" value="1"/>
</dbReference>
<dbReference type="InterPro" id="IPR019587">
    <property type="entry name" value="Polyketide_cyclase/dehydratase"/>
</dbReference>
<keyword evidence="5" id="KW-1185">Reference proteome</keyword>
<comment type="caution">
    <text evidence="4">The sequence shown here is derived from an EMBL/GenBank/DDBJ whole genome shotgun (WGS) entry which is preliminary data.</text>
</comment>
<evidence type="ECO:0000313" key="4">
    <source>
        <dbReference type="EMBL" id="MBP2454417.1"/>
    </source>
</evidence>
<evidence type="ECO:0000256" key="2">
    <source>
        <dbReference type="PROSITE-ProRule" id="PRU00335"/>
    </source>
</evidence>
<sequence>MAPPRKHETDAILDATRELVLAEGPRAASVAAIAKVSGAPAGTLYHRFGNRNGVLTAAWLRALERFQSRAMAATGDGVVEAAVAMGVAAVGFAREVPEDARFLLTIRPSDLLDGAPDAEFTATLATMNAPLIERLRELARGIYGNDDARTMDAMSRAVVDLPYAMVRRHANDAELPVWMEEDLADSIRKLLSVNTIVAASREVDAPAEVIFELIADPAQQPRWDGNENLAEAPTGQRVRAVGDIFTMTIKQGGDRENRIVEFEESRRIAWRPSEVGKEPPGHLWRWELEPLGDNRTLVTHTYDWSQLTDQKRLVRARATTADKLQASIDRLAALAET</sequence>
<dbReference type="InterPro" id="IPR023393">
    <property type="entry name" value="START-like_dom_sf"/>
</dbReference>
<reference evidence="4 5" key="1">
    <citation type="submission" date="2021-03" db="EMBL/GenBank/DDBJ databases">
        <title>Sequencing the genomes of 1000 actinobacteria strains.</title>
        <authorList>
            <person name="Klenk H.-P."/>
        </authorList>
    </citation>
    <scope>NUCLEOTIDE SEQUENCE [LARGE SCALE GENOMIC DNA]</scope>
    <source>
        <strain evidence="4 5">DSM 46713</strain>
    </source>
</reference>
<dbReference type="Pfam" id="PF10604">
    <property type="entry name" value="Polyketide_cyc2"/>
    <property type="match status" value="1"/>
</dbReference>